<dbReference type="InterPro" id="IPR017871">
    <property type="entry name" value="ABC_transporter-like_CS"/>
</dbReference>
<feature type="region of interest" description="Disordered" evidence="9">
    <location>
        <begin position="1"/>
        <end position="41"/>
    </location>
</feature>
<evidence type="ECO:0000259" key="11">
    <source>
        <dbReference type="PROSITE" id="PS50893"/>
    </source>
</evidence>
<feature type="transmembrane region" description="Helical" evidence="10">
    <location>
        <begin position="205"/>
        <end position="222"/>
    </location>
</feature>
<evidence type="ECO:0000256" key="4">
    <source>
        <dbReference type="ARBA" id="ARBA00022692"/>
    </source>
</evidence>
<dbReference type="Proteomes" id="UP000007523">
    <property type="component" value="Chromosome"/>
</dbReference>
<feature type="domain" description="ABC transmembrane type-1" evidence="12">
    <location>
        <begin position="64"/>
        <end position="346"/>
    </location>
</feature>
<dbReference type="InterPro" id="IPR027417">
    <property type="entry name" value="P-loop_NTPase"/>
</dbReference>
<accession>H6NEB8</accession>
<dbReference type="InterPro" id="IPR003439">
    <property type="entry name" value="ABC_transporter-like_ATP-bd"/>
</dbReference>
<evidence type="ECO:0000256" key="8">
    <source>
        <dbReference type="ARBA" id="ARBA00023136"/>
    </source>
</evidence>
<dbReference type="Pfam" id="PF00664">
    <property type="entry name" value="ABC_membrane"/>
    <property type="match status" value="1"/>
</dbReference>
<dbReference type="CDD" id="cd18547">
    <property type="entry name" value="ABC_6TM_Tm288_like"/>
    <property type="match status" value="1"/>
</dbReference>
<evidence type="ECO:0000313" key="14">
    <source>
        <dbReference type="Proteomes" id="UP000007523"/>
    </source>
</evidence>
<dbReference type="InterPro" id="IPR011527">
    <property type="entry name" value="ABC1_TM_dom"/>
</dbReference>
<dbReference type="PANTHER" id="PTHR43394:SF1">
    <property type="entry name" value="ATP-BINDING CASSETTE SUB-FAMILY B MEMBER 10, MITOCHONDRIAL"/>
    <property type="match status" value="1"/>
</dbReference>
<dbReference type="CDD" id="cd03254">
    <property type="entry name" value="ABCC_Glucan_exporter_like"/>
    <property type="match status" value="1"/>
</dbReference>
<dbReference type="PROSITE" id="PS50929">
    <property type="entry name" value="ABC_TM1F"/>
    <property type="match status" value="1"/>
</dbReference>
<keyword evidence="2" id="KW-0813">Transport</keyword>
<dbReference type="Gene3D" id="3.40.50.300">
    <property type="entry name" value="P-loop containing nucleotide triphosphate hydrolases"/>
    <property type="match status" value="1"/>
</dbReference>
<dbReference type="SUPFAM" id="SSF52540">
    <property type="entry name" value="P-loop containing nucleoside triphosphate hydrolases"/>
    <property type="match status" value="1"/>
</dbReference>
<keyword evidence="8 10" id="KW-0472">Membrane</keyword>
<proteinExistence type="predicted"/>
<dbReference type="KEGG" id="pmq:PM3016_7324"/>
<feature type="transmembrane region" description="Helical" evidence="10">
    <location>
        <begin position="182"/>
        <end position="199"/>
    </location>
</feature>
<feature type="transmembrane region" description="Helical" evidence="10">
    <location>
        <begin position="97"/>
        <end position="120"/>
    </location>
</feature>
<evidence type="ECO:0000256" key="9">
    <source>
        <dbReference type="SAM" id="MobiDB-lite"/>
    </source>
</evidence>
<dbReference type="GO" id="GO:0016887">
    <property type="term" value="F:ATP hydrolysis activity"/>
    <property type="evidence" value="ECO:0007669"/>
    <property type="project" value="InterPro"/>
</dbReference>
<evidence type="ECO:0000259" key="12">
    <source>
        <dbReference type="PROSITE" id="PS50929"/>
    </source>
</evidence>
<dbReference type="Gene3D" id="1.20.1560.10">
    <property type="entry name" value="ABC transporter type 1, transmembrane domain"/>
    <property type="match status" value="1"/>
</dbReference>
<evidence type="ECO:0000256" key="1">
    <source>
        <dbReference type="ARBA" id="ARBA00004651"/>
    </source>
</evidence>
<dbReference type="PANTHER" id="PTHR43394">
    <property type="entry name" value="ATP-DEPENDENT PERMEASE MDL1, MITOCHONDRIAL"/>
    <property type="match status" value="1"/>
</dbReference>
<feature type="domain" description="ABC transporter" evidence="11">
    <location>
        <begin position="383"/>
        <end position="617"/>
    </location>
</feature>
<evidence type="ECO:0000256" key="3">
    <source>
        <dbReference type="ARBA" id="ARBA00022475"/>
    </source>
</evidence>
<keyword evidence="5" id="KW-0547">Nucleotide-binding</keyword>
<dbReference type="SMART" id="SM00382">
    <property type="entry name" value="AAA"/>
    <property type="match status" value="1"/>
</dbReference>
<dbReference type="HOGENOM" id="CLU_000604_84_4_9"/>
<dbReference type="STRING" id="1116391.PM3016_7324"/>
<reference evidence="13 14" key="1">
    <citation type="journal article" date="2012" name="J. Bacteriol.">
        <title>Complete Genome Sequence of Paenibacillus mucilaginosus 3016, a Bacterium Functional as Microbial Fertilizer.</title>
        <authorList>
            <person name="Ma M."/>
            <person name="Wang Z."/>
            <person name="Li L."/>
            <person name="Jiang X."/>
            <person name="Guan D."/>
            <person name="Cao F."/>
            <person name="Chen H."/>
            <person name="Wang X."/>
            <person name="Shen D."/>
            <person name="Du B."/>
            <person name="Li J."/>
        </authorList>
    </citation>
    <scope>NUCLEOTIDE SEQUENCE [LARGE SCALE GENOMIC DNA]</scope>
    <source>
        <strain evidence="13 14">3016</strain>
    </source>
</reference>
<dbReference type="InterPro" id="IPR003593">
    <property type="entry name" value="AAA+_ATPase"/>
</dbReference>
<dbReference type="EMBL" id="CP003235">
    <property type="protein sequence ID" value="AFC33894.1"/>
    <property type="molecule type" value="Genomic_DNA"/>
</dbReference>
<dbReference type="FunFam" id="3.40.50.300:FF:000287">
    <property type="entry name" value="Multidrug ABC transporter ATP-binding protein"/>
    <property type="match status" value="1"/>
</dbReference>
<evidence type="ECO:0000256" key="5">
    <source>
        <dbReference type="ARBA" id="ARBA00022741"/>
    </source>
</evidence>
<dbReference type="Pfam" id="PF00005">
    <property type="entry name" value="ABC_tran"/>
    <property type="match status" value="1"/>
</dbReference>
<protein>
    <submittedName>
        <fullName evidence="13">ABC transporter</fullName>
    </submittedName>
</protein>
<dbReference type="PROSITE" id="PS50893">
    <property type="entry name" value="ABC_TRANSPORTER_2"/>
    <property type="match status" value="1"/>
</dbReference>
<evidence type="ECO:0000256" key="6">
    <source>
        <dbReference type="ARBA" id="ARBA00022840"/>
    </source>
</evidence>
<feature type="compositionally biased region" description="Gly residues" evidence="9">
    <location>
        <begin position="17"/>
        <end position="34"/>
    </location>
</feature>
<evidence type="ECO:0000256" key="7">
    <source>
        <dbReference type="ARBA" id="ARBA00022989"/>
    </source>
</evidence>
<evidence type="ECO:0000256" key="10">
    <source>
        <dbReference type="SAM" id="Phobius"/>
    </source>
</evidence>
<keyword evidence="6" id="KW-0067">ATP-binding</keyword>
<keyword evidence="7 10" id="KW-1133">Transmembrane helix</keyword>
<sequence length="623" mass="68086">MADNRQDRPPGPPGGPPMGMGGPMGGGPMGGPGRGTMPKVRAKHTGATLRRMWRYLSRQRTGLILVFLFTLLSAGLALLGPYLIGRAIDEYILPRDYAGLLRLCLLLLGVYLISGAMNWIQTYIMSGVTQATVRELRTDVFARLQLLPLRFFDSKTHGELMSRTTNDIENVSTSFNQSVTQLITSVVTIIGSLAMMLALNVWLTLVSLVTIPLVMLVTGAISKRTRGHFKEQQQRLGELNGFIEETVSGQKVVTVYNREARAAEEFRGINNRLRDASIRAQLLSGMMGPVMNVINNFGFALVAAVGGWMVLGDFTTIGIVVAFLNYSKQFGRPVNELANQYNLIQAGVAGAERAFELLDAEDEYGMGHGSPSALQEQTLTGEVVFKDVSFGYKEGEPILKHITFTAKPGETIALVGPTGAGKTTIVNLLTRFYEISGGSITIDGRPLQEFDKNILRSQLGIVLQDAYVFSDTIRENIRYGRLGATDAEVEEAAKLAGADSFIRKLPQGYDSVLSAEGSNLSHGQRQLLTIARAILADPAILVLDEATSSIDTRTEMQIQEAMNVLMQGRTSFVIAHRLSTIRSADQILVLHGGEIIERGTHEQLLEARGFYHGLYTSQFQRVG</sequence>
<comment type="subcellular location">
    <subcellularLocation>
        <location evidence="1">Cell membrane</location>
        <topology evidence="1">Multi-pass membrane protein</topology>
    </subcellularLocation>
</comment>
<dbReference type="SUPFAM" id="SSF90123">
    <property type="entry name" value="ABC transporter transmembrane region"/>
    <property type="match status" value="1"/>
</dbReference>
<dbReference type="InterPro" id="IPR039421">
    <property type="entry name" value="Type_1_exporter"/>
</dbReference>
<keyword evidence="4 10" id="KW-0812">Transmembrane</keyword>
<keyword evidence="14" id="KW-1185">Reference proteome</keyword>
<keyword evidence="3" id="KW-1003">Cell membrane</keyword>
<evidence type="ECO:0000256" key="2">
    <source>
        <dbReference type="ARBA" id="ARBA00022448"/>
    </source>
</evidence>
<dbReference type="AlphaFoldDB" id="H6NEB8"/>
<dbReference type="GO" id="GO:0015421">
    <property type="term" value="F:ABC-type oligopeptide transporter activity"/>
    <property type="evidence" value="ECO:0007669"/>
    <property type="project" value="TreeGrafter"/>
</dbReference>
<feature type="transmembrane region" description="Helical" evidence="10">
    <location>
        <begin position="300"/>
        <end position="324"/>
    </location>
</feature>
<dbReference type="PROSITE" id="PS00211">
    <property type="entry name" value="ABC_TRANSPORTER_1"/>
    <property type="match status" value="1"/>
</dbReference>
<name>H6NEB8_9BACL</name>
<feature type="transmembrane region" description="Helical" evidence="10">
    <location>
        <begin position="61"/>
        <end position="85"/>
    </location>
</feature>
<gene>
    <name evidence="13" type="ORF">PM3016_7324</name>
</gene>
<dbReference type="GO" id="GO:0005524">
    <property type="term" value="F:ATP binding"/>
    <property type="evidence" value="ECO:0007669"/>
    <property type="project" value="UniProtKB-KW"/>
</dbReference>
<dbReference type="FunFam" id="1.20.1560.10:FF:000011">
    <property type="entry name" value="Multidrug ABC transporter ATP-binding protein"/>
    <property type="match status" value="1"/>
</dbReference>
<dbReference type="GO" id="GO:0005886">
    <property type="term" value="C:plasma membrane"/>
    <property type="evidence" value="ECO:0007669"/>
    <property type="project" value="UniProtKB-SubCell"/>
</dbReference>
<evidence type="ECO:0000313" key="13">
    <source>
        <dbReference type="EMBL" id="AFC33894.1"/>
    </source>
</evidence>
<dbReference type="InterPro" id="IPR036640">
    <property type="entry name" value="ABC1_TM_sf"/>
</dbReference>
<organism evidence="13 14">
    <name type="scientific">Paenibacillus mucilaginosus 3016</name>
    <dbReference type="NCBI Taxonomy" id="1116391"/>
    <lineage>
        <taxon>Bacteria</taxon>
        <taxon>Bacillati</taxon>
        <taxon>Bacillota</taxon>
        <taxon>Bacilli</taxon>
        <taxon>Bacillales</taxon>
        <taxon>Paenibacillaceae</taxon>
        <taxon>Paenibacillus</taxon>
    </lineage>
</organism>